<evidence type="ECO:0008006" key="4">
    <source>
        <dbReference type="Google" id="ProtNLM"/>
    </source>
</evidence>
<keyword evidence="1" id="KW-1133">Transmembrane helix</keyword>
<protein>
    <recommendedName>
        <fullName evidence="4">O-antigen ligase</fullName>
    </recommendedName>
</protein>
<feature type="transmembrane region" description="Helical" evidence="1">
    <location>
        <begin position="21"/>
        <end position="38"/>
    </location>
</feature>
<feature type="transmembrane region" description="Helical" evidence="1">
    <location>
        <begin position="391"/>
        <end position="409"/>
    </location>
</feature>
<gene>
    <name evidence="2" type="ORF">SAMN05444583_10671</name>
</gene>
<accession>A0A1H7MNU3</accession>
<feature type="transmembrane region" description="Helical" evidence="1">
    <location>
        <begin position="153"/>
        <end position="170"/>
    </location>
</feature>
<evidence type="ECO:0000256" key="1">
    <source>
        <dbReference type="SAM" id="Phobius"/>
    </source>
</evidence>
<keyword evidence="3" id="KW-1185">Reference proteome</keyword>
<reference evidence="3" key="1">
    <citation type="submission" date="2016-10" db="EMBL/GenBank/DDBJ databases">
        <authorList>
            <person name="Varghese N."/>
            <person name="Submissions S."/>
        </authorList>
    </citation>
    <scope>NUCLEOTIDE SEQUENCE [LARGE SCALE GENOMIC DNA]</scope>
    <source>
        <strain evidence="3">DSM 44675</strain>
    </source>
</reference>
<dbReference type="RefSeq" id="WP_245815894.1">
    <property type="nucleotide sequence ID" value="NZ_FOAW01000006.1"/>
</dbReference>
<feature type="transmembrane region" description="Helical" evidence="1">
    <location>
        <begin position="97"/>
        <end position="114"/>
    </location>
</feature>
<evidence type="ECO:0000313" key="2">
    <source>
        <dbReference type="EMBL" id="SEL12287.1"/>
    </source>
</evidence>
<keyword evidence="1" id="KW-0472">Membrane</keyword>
<feature type="transmembrane region" description="Helical" evidence="1">
    <location>
        <begin position="345"/>
        <end position="364"/>
    </location>
</feature>
<feature type="transmembrane region" description="Helical" evidence="1">
    <location>
        <begin position="199"/>
        <end position="216"/>
    </location>
</feature>
<proteinExistence type="predicted"/>
<sequence>MAYLGSGPVRTFAEQQRAHRVVIAQIVVFGVGATSGIQVANFTVTGLSVVCLLLVPAFLLMRHRGAELVPLVLAALGWISYLASCLINGVSVLWPNAIAPAAFSLYLLGLTVITGREVARIATVVAGIAAGSLIFFLSQGIELTHTGSFLDLWKYGIAQAVTTLVLYGLIRSTRVRWFVIPAVLVVFGLTSLALNFRAHALVCLLSGAILLTRRVLGSRIARGWQFAGIAAFGLTVAYLMPIAARVGLFGPALRQKTLEQQATDLPLYLVGRTEPPMSITAILERPVLGWGSAQKLTPEVYTAAEHLAVRLGFSPTFPFELYWRLPAADPSAMHSLVLGSWAEGGVLAALLPLWLVVSCVGLVWNSERYGVWGPLVVVLAVQGMWDLWYEAWTYNAIPVFVCIALFFSATDAMRPTPPDTRPP</sequence>
<feature type="transmembrane region" description="Helical" evidence="1">
    <location>
        <begin position="44"/>
        <end position="61"/>
    </location>
</feature>
<dbReference type="Proteomes" id="UP000198677">
    <property type="component" value="Unassembled WGS sequence"/>
</dbReference>
<feature type="transmembrane region" description="Helical" evidence="1">
    <location>
        <begin position="177"/>
        <end position="193"/>
    </location>
</feature>
<feature type="transmembrane region" description="Helical" evidence="1">
    <location>
        <begin position="121"/>
        <end position="141"/>
    </location>
</feature>
<dbReference type="AlphaFoldDB" id="A0A1H7MNU3"/>
<evidence type="ECO:0000313" key="3">
    <source>
        <dbReference type="Proteomes" id="UP000198677"/>
    </source>
</evidence>
<name>A0A1H7MNU3_9NOCA</name>
<feature type="transmembrane region" description="Helical" evidence="1">
    <location>
        <begin position="223"/>
        <end position="244"/>
    </location>
</feature>
<organism evidence="2 3">
    <name type="scientific">Rhodococcus maanshanensis</name>
    <dbReference type="NCBI Taxonomy" id="183556"/>
    <lineage>
        <taxon>Bacteria</taxon>
        <taxon>Bacillati</taxon>
        <taxon>Actinomycetota</taxon>
        <taxon>Actinomycetes</taxon>
        <taxon>Mycobacteriales</taxon>
        <taxon>Nocardiaceae</taxon>
        <taxon>Rhodococcus</taxon>
    </lineage>
</organism>
<feature type="transmembrane region" description="Helical" evidence="1">
    <location>
        <begin position="68"/>
        <end position="91"/>
    </location>
</feature>
<keyword evidence="1" id="KW-0812">Transmembrane</keyword>
<dbReference type="EMBL" id="FOAW01000006">
    <property type="protein sequence ID" value="SEL12287.1"/>
    <property type="molecule type" value="Genomic_DNA"/>
</dbReference>